<feature type="transmembrane region" description="Helical" evidence="1">
    <location>
        <begin position="6"/>
        <end position="23"/>
    </location>
</feature>
<dbReference type="Proteomes" id="UP000250675">
    <property type="component" value="Unassembled WGS sequence"/>
</dbReference>
<proteinExistence type="predicted"/>
<keyword evidence="1" id="KW-0812">Transmembrane</keyword>
<accession>A0A2X3E017</accession>
<evidence type="ECO:0000256" key="1">
    <source>
        <dbReference type="SAM" id="Phobius"/>
    </source>
</evidence>
<gene>
    <name evidence="2" type="ORF">NCTC9645_01722</name>
</gene>
<reference evidence="2 3" key="1">
    <citation type="submission" date="2018-06" db="EMBL/GenBank/DDBJ databases">
        <authorList>
            <consortium name="Pathogen Informatics"/>
            <person name="Doyle S."/>
        </authorList>
    </citation>
    <scope>NUCLEOTIDE SEQUENCE [LARGE SCALE GENOMIC DNA]</scope>
    <source>
        <strain evidence="2 3">NCTC9645</strain>
    </source>
</reference>
<evidence type="ECO:0000313" key="2">
    <source>
        <dbReference type="EMBL" id="SQC20686.1"/>
    </source>
</evidence>
<organism evidence="2 3">
    <name type="scientific">Klebsiella pneumoniae</name>
    <dbReference type="NCBI Taxonomy" id="573"/>
    <lineage>
        <taxon>Bacteria</taxon>
        <taxon>Pseudomonadati</taxon>
        <taxon>Pseudomonadota</taxon>
        <taxon>Gammaproteobacteria</taxon>
        <taxon>Enterobacterales</taxon>
        <taxon>Enterobacteriaceae</taxon>
        <taxon>Klebsiella/Raoultella group</taxon>
        <taxon>Klebsiella</taxon>
        <taxon>Klebsiella pneumoniae complex</taxon>
    </lineage>
</organism>
<feature type="transmembrane region" description="Helical" evidence="1">
    <location>
        <begin position="35"/>
        <end position="59"/>
    </location>
</feature>
<sequence length="61" mass="6975">MSTELTIICIFMVFLFVMGFRTMDLKNLIKSKDKFLLLPFLLIFLAAVAGAVAGLIHWFTY</sequence>
<dbReference type="EMBL" id="UASO01000004">
    <property type="protein sequence ID" value="SQC20686.1"/>
    <property type="molecule type" value="Genomic_DNA"/>
</dbReference>
<protein>
    <submittedName>
        <fullName evidence="2">Uncharacterized protein</fullName>
    </submittedName>
</protein>
<evidence type="ECO:0000313" key="3">
    <source>
        <dbReference type="Proteomes" id="UP000250675"/>
    </source>
</evidence>
<name>A0A2X3E017_KLEPN</name>
<dbReference type="AlphaFoldDB" id="A0A2X3E017"/>
<keyword evidence="1" id="KW-0472">Membrane</keyword>
<keyword evidence="1" id="KW-1133">Transmembrane helix</keyword>